<organism evidence="1">
    <name type="scientific">Anopheles triannulatus</name>
    <dbReference type="NCBI Taxonomy" id="58253"/>
    <lineage>
        <taxon>Eukaryota</taxon>
        <taxon>Metazoa</taxon>
        <taxon>Ecdysozoa</taxon>
        <taxon>Arthropoda</taxon>
        <taxon>Hexapoda</taxon>
        <taxon>Insecta</taxon>
        <taxon>Pterygota</taxon>
        <taxon>Neoptera</taxon>
        <taxon>Endopterygota</taxon>
        <taxon>Diptera</taxon>
        <taxon>Nematocera</taxon>
        <taxon>Culicoidea</taxon>
        <taxon>Culicidae</taxon>
        <taxon>Anophelinae</taxon>
        <taxon>Anopheles</taxon>
    </lineage>
</organism>
<proteinExistence type="predicted"/>
<dbReference type="AlphaFoldDB" id="A0A2M4B5P9"/>
<sequence>MVLATTVATGACAGWTCRPGATADSGRRRSAAGNYGYPNRWLPEADHKRHQLYFNGATVQCVLRFP</sequence>
<name>A0A2M4B5P9_9DIPT</name>
<evidence type="ECO:0000313" key="1">
    <source>
        <dbReference type="EMBL" id="MBW48320.1"/>
    </source>
</evidence>
<protein>
    <submittedName>
        <fullName evidence="1">Putative secreted protein</fullName>
    </submittedName>
</protein>
<reference evidence="1" key="1">
    <citation type="submission" date="2018-01" db="EMBL/GenBank/DDBJ databases">
        <title>An insight into the sialome of Amazonian anophelines.</title>
        <authorList>
            <person name="Ribeiro J.M."/>
            <person name="Scarpassa V."/>
            <person name="Calvo E."/>
        </authorList>
    </citation>
    <scope>NUCLEOTIDE SEQUENCE</scope>
    <source>
        <tissue evidence="1">Salivary glands</tissue>
    </source>
</reference>
<accession>A0A2M4B5P9</accession>
<dbReference type="EMBL" id="GGFK01014999">
    <property type="protein sequence ID" value="MBW48320.1"/>
    <property type="molecule type" value="Transcribed_RNA"/>
</dbReference>